<gene>
    <name evidence="1" type="ORF">HU200_047979</name>
</gene>
<dbReference type="AlphaFoldDB" id="A0A835EB84"/>
<organism evidence="1 2">
    <name type="scientific">Digitaria exilis</name>
    <dbReference type="NCBI Taxonomy" id="1010633"/>
    <lineage>
        <taxon>Eukaryota</taxon>
        <taxon>Viridiplantae</taxon>
        <taxon>Streptophyta</taxon>
        <taxon>Embryophyta</taxon>
        <taxon>Tracheophyta</taxon>
        <taxon>Spermatophyta</taxon>
        <taxon>Magnoliopsida</taxon>
        <taxon>Liliopsida</taxon>
        <taxon>Poales</taxon>
        <taxon>Poaceae</taxon>
        <taxon>PACMAD clade</taxon>
        <taxon>Panicoideae</taxon>
        <taxon>Panicodae</taxon>
        <taxon>Paniceae</taxon>
        <taxon>Anthephorinae</taxon>
        <taxon>Digitaria</taxon>
    </lineage>
</organism>
<evidence type="ECO:0000313" key="1">
    <source>
        <dbReference type="EMBL" id="KAF8674848.1"/>
    </source>
</evidence>
<comment type="caution">
    <text evidence="1">The sequence shown here is derived from an EMBL/GenBank/DDBJ whole genome shotgun (WGS) entry which is preliminary data.</text>
</comment>
<sequence length="167" mass="19592">MPLQWNKSAPKPTIVGFELGRSGSVFLVLRWQKEEKGRHKKEEEVYPQLCLQECWPPSFGHAFSACLLSVFLCAHPYDSLYRFRVQSWNYIMREYHVPQNDSNLRITQLQFNIILLSTQKRKRHLNLAFNRLTLSPPSHTEPNHREGLLLKPLKPLITSPKFPKCTH</sequence>
<protein>
    <submittedName>
        <fullName evidence="1">Uncharacterized protein</fullName>
    </submittedName>
</protein>
<proteinExistence type="predicted"/>
<dbReference type="EMBL" id="JACEFO010002193">
    <property type="protein sequence ID" value="KAF8674848.1"/>
    <property type="molecule type" value="Genomic_DNA"/>
</dbReference>
<reference evidence="1" key="1">
    <citation type="submission" date="2020-07" db="EMBL/GenBank/DDBJ databases">
        <title>Genome sequence and genetic diversity analysis of an under-domesticated orphan crop, white fonio (Digitaria exilis).</title>
        <authorList>
            <person name="Bennetzen J.L."/>
            <person name="Chen S."/>
            <person name="Ma X."/>
            <person name="Wang X."/>
            <person name="Yssel A.E.J."/>
            <person name="Chaluvadi S.R."/>
            <person name="Johnson M."/>
            <person name="Gangashetty P."/>
            <person name="Hamidou F."/>
            <person name="Sanogo M.D."/>
            <person name="Zwaenepoel A."/>
            <person name="Wallace J."/>
            <person name="Van De Peer Y."/>
            <person name="Van Deynze A."/>
        </authorList>
    </citation>
    <scope>NUCLEOTIDE SEQUENCE</scope>
    <source>
        <tissue evidence="1">Leaves</tissue>
    </source>
</reference>
<evidence type="ECO:0000313" key="2">
    <source>
        <dbReference type="Proteomes" id="UP000636709"/>
    </source>
</evidence>
<name>A0A835EB84_9POAL</name>
<dbReference type="Proteomes" id="UP000636709">
    <property type="component" value="Unassembled WGS sequence"/>
</dbReference>
<keyword evidence="2" id="KW-1185">Reference proteome</keyword>
<accession>A0A835EB84</accession>